<evidence type="ECO:0000256" key="5">
    <source>
        <dbReference type="ARBA" id="ARBA00015938"/>
    </source>
</evidence>
<dbReference type="GO" id="GO:0033942">
    <property type="term" value="F:4-alpha-D-(1-&gt;4)-alpha-D-glucanotrehalose trehalohydrolase activity"/>
    <property type="evidence" value="ECO:0007669"/>
    <property type="project" value="UniProtKB-EC"/>
</dbReference>
<dbReference type="InterPro" id="IPR014756">
    <property type="entry name" value="Ig_E-set"/>
</dbReference>
<dbReference type="AlphaFoldDB" id="A0A8J7CIR4"/>
<accession>A0A8J7CIR4</accession>
<evidence type="ECO:0000256" key="6">
    <source>
        <dbReference type="ARBA" id="ARBA00022490"/>
    </source>
</evidence>
<evidence type="ECO:0000256" key="3">
    <source>
        <dbReference type="ARBA" id="ARBA00008061"/>
    </source>
</evidence>
<dbReference type="Pfam" id="PF00128">
    <property type="entry name" value="Alpha-amylase"/>
    <property type="match status" value="1"/>
</dbReference>
<name>A0A8J7CIR4_9RHOB</name>
<dbReference type="CDD" id="cd11325">
    <property type="entry name" value="AmyAc_GTHase"/>
    <property type="match status" value="1"/>
</dbReference>
<evidence type="ECO:0000313" key="21">
    <source>
        <dbReference type="Proteomes" id="UP000609121"/>
    </source>
</evidence>
<evidence type="ECO:0000259" key="19">
    <source>
        <dbReference type="SMART" id="SM00642"/>
    </source>
</evidence>
<evidence type="ECO:0000256" key="8">
    <source>
        <dbReference type="ARBA" id="ARBA00023277"/>
    </source>
</evidence>
<dbReference type="InterPro" id="IPR012768">
    <property type="entry name" value="Trehalose_TreZ"/>
</dbReference>
<evidence type="ECO:0000256" key="17">
    <source>
        <dbReference type="PIRSR" id="PIRSR006337-3"/>
    </source>
</evidence>
<dbReference type="UniPathway" id="UPA00299"/>
<feature type="domain" description="Glycosyl hydrolase family 13 catalytic" evidence="19">
    <location>
        <begin position="120"/>
        <end position="469"/>
    </location>
</feature>
<dbReference type="NCBIfam" id="TIGR02402">
    <property type="entry name" value="trehalose_TreZ"/>
    <property type="match status" value="1"/>
</dbReference>
<dbReference type="EC" id="3.2.1.141" evidence="4 13"/>
<gene>
    <name evidence="20" type="primary">treZ</name>
    <name evidence="20" type="ORF">ICN82_01175</name>
</gene>
<dbReference type="InterPro" id="IPR006047">
    <property type="entry name" value="GH13_cat_dom"/>
</dbReference>
<keyword evidence="21" id="KW-1185">Reference proteome</keyword>
<feature type="active site" description="Proton donor" evidence="15">
    <location>
        <position position="299"/>
    </location>
</feature>
<evidence type="ECO:0000256" key="9">
    <source>
        <dbReference type="ARBA" id="ARBA00023295"/>
    </source>
</evidence>
<feature type="binding site" evidence="16">
    <location>
        <begin position="262"/>
        <end position="267"/>
    </location>
    <ligand>
        <name>substrate</name>
    </ligand>
</feature>
<evidence type="ECO:0000256" key="15">
    <source>
        <dbReference type="PIRSR" id="PIRSR006337-1"/>
    </source>
</evidence>
<keyword evidence="7 14" id="KW-0378">Hydrolase</keyword>
<dbReference type="CDD" id="cd02853">
    <property type="entry name" value="E_set_MTHase_like_N"/>
    <property type="match status" value="1"/>
</dbReference>
<comment type="subcellular location">
    <subcellularLocation>
        <location evidence="1 15">Cytoplasm</location>
    </subcellularLocation>
</comment>
<dbReference type="InterPro" id="IPR017853">
    <property type="entry name" value="GH"/>
</dbReference>
<feature type="binding site" evidence="16">
    <location>
        <begin position="391"/>
        <end position="396"/>
    </location>
    <ligand>
        <name>substrate</name>
    </ligand>
</feature>
<dbReference type="Gene3D" id="3.20.20.80">
    <property type="entry name" value="Glycosidases"/>
    <property type="match status" value="1"/>
</dbReference>
<comment type="catalytic activity">
    <reaction evidence="12 14">
        <text>hydrolysis of (1-&gt;4)-alpha-D-glucosidic linkage in 4-alpha-D-[(1-&gt;4)-alpha-D-glucanosyl]n trehalose to yield trehalose and (1-&gt;4)-alpha-D-glucan.</text>
        <dbReference type="EC" id="3.2.1.141"/>
    </reaction>
</comment>
<dbReference type="PANTHER" id="PTHR43651:SF11">
    <property type="entry name" value="MALTO-OLIGOSYLTREHALOSE TREHALOHYDROLASE"/>
    <property type="match status" value="1"/>
</dbReference>
<dbReference type="EMBL" id="JACVXA010000003">
    <property type="protein sequence ID" value="MBE3636811.1"/>
    <property type="molecule type" value="Genomic_DNA"/>
</dbReference>
<feature type="active site" description="Nucleophile" evidence="15">
    <location>
        <position position="264"/>
    </location>
</feature>
<dbReference type="PANTHER" id="PTHR43651">
    <property type="entry name" value="1,4-ALPHA-GLUCAN-BRANCHING ENZYME"/>
    <property type="match status" value="1"/>
</dbReference>
<evidence type="ECO:0000256" key="14">
    <source>
        <dbReference type="PIRNR" id="PIRNR006337"/>
    </source>
</evidence>
<organism evidence="20 21">
    <name type="scientific">Mangrovicoccus algicola</name>
    <dbReference type="NCBI Taxonomy" id="2771008"/>
    <lineage>
        <taxon>Bacteria</taxon>
        <taxon>Pseudomonadati</taxon>
        <taxon>Pseudomonadota</taxon>
        <taxon>Alphaproteobacteria</taxon>
        <taxon>Rhodobacterales</taxon>
        <taxon>Paracoccaceae</taxon>
        <taxon>Mangrovicoccus</taxon>
    </lineage>
</organism>
<evidence type="ECO:0000256" key="10">
    <source>
        <dbReference type="ARBA" id="ARBA00032057"/>
    </source>
</evidence>
<dbReference type="GO" id="GO:0005992">
    <property type="term" value="P:trehalose biosynthetic process"/>
    <property type="evidence" value="ECO:0007669"/>
    <property type="project" value="UniProtKB-UniRule"/>
</dbReference>
<comment type="pathway">
    <text evidence="2 14">Glycan biosynthesis; trehalose biosynthesis.</text>
</comment>
<evidence type="ECO:0000256" key="16">
    <source>
        <dbReference type="PIRSR" id="PIRSR006337-2"/>
    </source>
</evidence>
<protein>
    <recommendedName>
        <fullName evidence="5 13">Malto-oligosyltrehalose trehalohydrolase</fullName>
        <shortName evidence="14">MTHase</shortName>
        <ecNumber evidence="4 13">3.2.1.141</ecNumber>
    </recommendedName>
    <alternativeName>
        <fullName evidence="11 14">4-alpha-D-((1-&gt;4)-alpha-D-glucano)trehalose trehalohydrolase</fullName>
    </alternativeName>
    <alternativeName>
        <fullName evidence="10 14">Maltooligosyl trehalose trehalohydrolase</fullName>
    </alternativeName>
</protein>
<feature type="site" description="Transition state stabilizer" evidence="17">
    <location>
        <position position="392"/>
    </location>
</feature>
<evidence type="ECO:0000256" key="13">
    <source>
        <dbReference type="NCBIfam" id="TIGR02402"/>
    </source>
</evidence>
<sequence>MPDPVPQAAPLRSWGVHPAGAGRWQAALWAPGRSTCDIVVAGRRHRMDAGGDGVFRAEFEAEDGAEYGFDLGEGLRPDPAARAQAGDVHGPSRLVADRFDWPASEAEWQGRPWSEAVILEIHVGLFTPEGTFRAAIARLPGLAAMGVTAIEIMPVAQFSGGRGWGYDGVLPFAPHNAYGTPGDLKALVAAAHAEGIAVILDVVYNHFGPDGAYLHEIAPEFFDPGRATPWGAGIDYSRPAVREFFLSNVAMWIGEYRFDGLRIDAAHQIRDAGRPAMLEEIARTARAAGAGRAIWLVLEDERNLAGPVAPGAGLYDAQWNDDFHHALHCLLTGEDESYYAPFAVDPMADLVRALGEGQVDQGQPRPPMTEPRGEPSGHLPPLCFVNSCQTHDQVGNRARGERLIALAGEAAARTCHALLLLSPFVPMLFMGEEAGEEAPFCFFADFPEPMAEATRKGRQKEFERFAGFRGQVPDPISPATFEMSRPYRGDPGRIADWNALTARLLAYRASRIVPLLAEAGPVAQAARITPLGPRALEAQWRFPGGCLAIRLSLGGAPAGIGADGWDMEFGDIARDAFALAVRVTQGEEQP</sequence>
<dbReference type="PIRSF" id="PIRSF006337">
    <property type="entry name" value="Trehalose_TreZ"/>
    <property type="match status" value="1"/>
</dbReference>
<dbReference type="InterPro" id="IPR044901">
    <property type="entry name" value="Trehalose_TreZ_E-set_sf"/>
</dbReference>
<evidence type="ECO:0000256" key="18">
    <source>
        <dbReference type="SAM" id="MobiDB-lite"/>
    </source>
</evidence>
<evidence type="ECO:0000256" key="4">
    <source>
        <dbReference type="ARBA" id="ARBA00012268"/>
    </source>
</evidence>
<dbReference type="InterPro" id="IPR013783">
    <property type="entry name" value="Ig-like_fold"/>
</dbReference>
<proteinExistence type="inferred from homology"/>
<keyword evidence="9 14" id="KW-0326">Glycosidase</keyword>
<keyword evidence="8" id="KW-0119">Carbohydrate metabolism</keyword>
<evidence type="ECO:0000313" key="20">
    <source>
        <dbReference type="EMBL" id="MBE3636811.1"/>
    </source>
</evidence>
<comment type="caution">
    <text evidence="20">The sequence shown here is derived from an EMBL/GenBank/DDBJ whole genome shotgun (WGS) entry which is preliminary data.</text>
</comment>
<feature type="binding site" evidence="16">
    <location>
        <begin position="321"/>
        <end position="325"/>
    </location>
    <ligand>
        <name>substrate</name>
    </ligand>
</feature>
<dbReference type="SUPFAM" id="SSF51445">
    <property type="entry name" value="(Trans)glycosidases"/>
    <property type="match status" value="1"/>
</dbReference>
<dbReference type="Gene3D" id="1.10.10.760">
    <property type="entry name" value="E-set domains of sugar-utilizing enzymes"/>
    <property type="match status" value="1"/>
</dbReference>
<evidence type="ECO:0000256" key="12">
    <source>
        <dbReference type="ARBA" id="ARBA00034013"/>
    </source>
</evidence>
<feature type="region of interest" description="Disordered" evidence="18">
    <location>
        <begin position="357"/>
        <end position="376"/>
    </location>
</feature>
<reference evidence="20" key="1">
    <citation type="submission" date="2020-09" db="EMBL/GenBank/DDBJ databases">
        <title>A novel bacterium of genus Mangrovicoccus, isolated from South China Sea.</title>
        <authorList>
            <person name="Huang H."/>
            <person name="Mo K."/>
            <person name="Hu Y."/>
        </authorList>
    </citation>
    <scope>NUCLEOTIDE SEQUENCE</scope>
    <source>
        <strain evidence="20">HB182678</strain>
    </source>
</reference>
<keyword evidence="6" id="KW-0963">Cytoplasm</keyword>
<dbReference type="SMART" id="SM00642">
    <property type="entry name" value="Aamy"/>
    <property type="match status" value="1"/>
</dbReference>
<evidence type="ECO:0000256" key="2">
    <source>
        <dbReference type="ARBA" id="ARBA00005199"/>
    </source>
</evidence>
<comment type="similarity">
    <text evidence="3 14">Belongs to the glycosyl hydrolase 13 family.</text>
</comment>
<evidence type="ECO:0000256" key="11">
    <source>
        <dbReference type="ARBA" id="ARBA00033284"/>
    </source>
</evidence>
<evidence type="ECO:0000256" key="1">
    <source>
        <dbReference type="ARBA" id="ARBA00004496"/>
    </source>
</evidence>
<evidence type="ECO:0000256" key="7">
    <source>
        <dbReference type="ARBA" id="ARBA00022801"/>
    </source>
</evidence>
<dbReference type="SUPFAM" id="SSF81296">
    <property type="entry name" value="E set domains"/>
    <property type="match status" value="1"/>
</dbReference>
<dbReference type="GO" id="GO:0005737">
    <property type="term" value="C:cytoplasm"/>
    <property type="evidence" value="ECO:0007669"/>
    <property type="project" value="UniProtKB-SubCell"/>
</dbReference>
<dbReference type="Gene3D" id="2.60.40.10">
    <property type="entry name" value="Immunoglobulins"/>
    <property type="match status" value="1"/>
</dbReference>
<dbReference type="Proteomes" id="UP000609121">
    <property type="component" value="Unassembled WGS sequence"/>
</dbReference>